<feature type="signal peptide" evidence="3">
    <location>
        <begin position="1"/>
        <end position="24"/>
    </location>
</feature>
<dbReference type="OrthoDB" id="10263751at2759"/>
<keyword evidence="6" id="KW-1185">Reference proteome</keyword>
<dbReference type="InterPro" id="IPR013766">
    <property type="entry name" value="Thioredoxin_domain"/>
</dbReference>
<dbReference type="PROSITE" id="PS00194">
    <property type="entry name" value="THIOREDOXIN_1"/>
    <property type="match status" value="1"/>
</dbReference>
<dbReference type="InterPro" id="IPR005746">
    <property type="entry name" value="Thioredoxin"/>
</dbReference>
<evidence type="ECO:0000259" key="4">
    <source>
        <dbReference type="PROSITE" id="PS51352"/>
    </source>
</evidence>
<comment type="similarity">
    <text evidence="1">Belongs to the thioredoxin family.</text>
</comment>
<organism evidence="5 6">
    <name type="scientific">Talaromyces islandicus</name>
    <name type="common">Penicillium islandicum</name>
    <dbReference type="NCBI Taxonomy" id="28573"/>
    <lineage>
        <taxon>Eukaryota</taxon>
        <taxon>Fungi</taxon>
        <taxon>Dikarya</taxon>
        <taxon>Ascomycota</taxon>
        <taxon>Pezizomycotina</taxon>
        <taxon>Eurotiomycetes</taxon>
        <taxon>Eurotiomycetidae</taxon>
        <taxon>Eurotiales</taxon>
        <taxon>Trichocomaceae</taxon>
        <taxon>Talaromyces</taxon>
        <taxon>Talaromyces sect. Islandici</taxon>
    </lineage>
</organism>
<sequence length="136" mass="14958">MALSWDQILGILLIIGTLYLRSRSEDNTPMPSGKAIEVDNDVVFKALISSGPVIVDFYATWCGPCKAIAPKIAQWSEEHTNIRFLKVDVDKMRQIASTYGITAMPTFIVFKDGQSVQTIRGANVPELQNAIQSLSA</sequence>
<evidence type="ECO:0000256" key="1">
    <source>
        <dbReference type="ARBA" id="ARBA00008987"/>
    </source>
</evidence>
<evidence type="ECO:0000313" key="5">
    <source>
        <dbReference type="EMBL" id="CRG84249.1"/>
    </source>
</evidence>
<name>A0A0U1LN31_TALIS</name>
<feature type="chain" id="PRO_5006711114" evidence="3">
    <location>
        <begin position="25"/>
        <end position="136"/>
    </location>
</feature>
<keyword evidence="2" id="KW-1015">Disulfide bond</keyword>
<evidence type="ECO:0000256" key="2">
    <source>
        <dbReference type="ARBA" id="ARBA00023157"/>
    </source>
</evidence>
<dbReference type="FunFam" id="3.40.30.10:FF:000245">
    <property type="entry name" value="Thioredoxin"/>
    <property type="match status" value="1"/>
</dbReference>
<dbReference type="PRINTS" id="PR00421">
    <property type="entry name" value="THIOREDOXIN"/>
</dbReference>
<dbReference type="Gene3D" id="3.40.30.10">
    <property type="entry name" value="Glutaredoxin"/>
    <property type="match status" value="1"/>
</dbReference>
<feature type="domain" description="Thioredoxin" evidence="4">
    <location>
        <begin position="24"/>
        <end position="136"/>
    </location>
</feature>
<evidence type="ECO:0000256" key="3">
    <source>
        <dbReference type="SAM" id="SignalP"/>
    </source>
</evidence>
<dbReference type="InterPro" id="IPR036249">
    <property type="entry name" value="Thioredoxin-like_sf"/>
</dbReference>
<keyword evidence="3" id="KW-0732">Signal</keyword>
<protein>
    <submittedName>
        <fullName evidence="5">Thioredoxin, putative</fullName>
    </submittedName>
</protein>
<dbReference type="GO" id="GO:0015035">
    <property type="term" value="F:protein-disulfide reductase activity"/>
    <property type="evidence" value="ECO:0007669"/>
    <property type="project" value="InterPro"/>
</dbReference>
<accession>A0A0U1LN31</accession>
<evidence type="ECO:0000313" key="6">
    <source>
        <dbReference type="Proteomes" id="UP000054383"/>
    </source>
</evidence>
<dbReference type="Proteomes" id="UP000054383">
    <property type="component" value="Unassembled WGS sequence"/>
</dbReference>
<dbReference type="NCBIfam" id="TIGR01068">
    <property type="entry name" value="thioredoxin"/>
    <property type="match status" value="1"/>
</dbReference>
<gene>
    <name evidence="5" type="ORF">PISL3812_01560</name>
</gene>
<dbReference type="SUPFAM" id="SSF52833">
    <property type="entry name" value="Thioredoxin-like"/>
    <property type="match status" value="1"/>
</dbReference>
<dbReference type="AlphaFoldDB" id="A0A0U1LN31"/>
<reference evidence="5 6" key="1">
    <citation type="submission" date="2015-04" db="EMBL/GenBank/DDBJ databases">
        <authorList>
            <person name="Syromyatnikov M.Y."/>
            <person name="Popov V.N."/>
        </authorList>
    </citation>
    <scope>NUCLEOTIDE SEQUENCE [LARGE SCALE GENOMIC DNA]</scope>
    <source>
        <strain evidence="5">WF-38-12</strain>
    </source>
</reference>
<dbReference type="PANTHER" id="PTHR46115">
    <property type="entry name" value="THIOREDOXIN-LIKE PROTEIN 1"/>
    <property type="match status" value="1"/>
</dbReference>
<dbReference type="PROSITE" id="PS51352">
    <property type="entry name" value="THIOREDOXIN_2"/>
    <property type="match status" value="1"/>
</dbReference>
<dbReference type="Pfam" id="PF00085">
    <property type="entry name" value="Thioredoxin"/>
    <property type="match status" value="1"/>
</dbReference>
<dbReference type="CDD" id="cd02947">
    <property type="entry name" value="TRX_family"/>
    <property type="match status" value="1"/>
</dbReference>
<dbReference type="EMBL" id="CVMT01000001">
    <property type="protein sequence ID" value="CRG84249.1"/>
    <property type="molecule type" value="Genomic_DNA"/>
</dbReference>
<dbReference type="STRING" id="28573.A0A0U1LN31"/>
<proteinExistence type="inferred from homology"/>
<dbReference type="InterPro" id="IPR017937">
    <property type="entry name" value="Thioredoxin_CS"/>
</dbReference>